<evidence type="ECO:0000313" key="3">
    <source>
        <dbReference type="EMBL" id="GMS83176.1"/>
    </source>
</evidence>
<dbReference type="EMBL" id="BTSX01000002">
    <property type="protein sequence ID" value="GMS83176.1"/>
    <property type="molecule type" value="Genomic_DNA"/>
</dbReference>
<evidence type="ECO:0000313" key="4">
    <source>
        <dbReference type="Proteomes" id="UP001432027"/>
    </source>
</evidence>
<gene>
    <name evidence="3" type="ORF">PENTCL1PPCAC_5351</name>
</gene>
<keyword evidence="1" id="KW-0479">Metal-binding</keyword>
<accession>A0AAV5SIR3</accession>
<proteinExistence type="predicted"/>
<name>A0AAV5SIR3_9BILA</name>
<dbReference type="InterPro" id="IPR039461">
    <property type="entry name" value="Peptidase_M49"/>
</dbReference>
<protein>
    <submittedName>
        <fullName evidence="3">Uncharacterized protein</fullName>
    </submittedName>
</protein>
<reference evidence="3" key="1">
    <citation type="submission" date="2023-10" db="EMBL/GenBank/DDBJ databases">
        <title>Genome assembly of Pristionchus species.</title>
        <authorList>
            <person name="Yoshida K."/>
            <person name="Sommer R.J."/>
        </authorList>
    </citation>
    <scope>NUCLEOTIDE SEQUENCE</scope>
    <source>
        <strain evidence="3">RS0144</strain>
    </source>
</reference>
<keyword evidence="4" id="KW-1185">Reference proteome</keyword>
<keyword evidence="2" id="KW-0378">Hydrolase</keyword>
<feature type="non-terminal residue" evidence="3">
    <location>
        <position position="90"/>
    </location>
</feature>
<organism evidence="3 4">
    <name type="scientific">Pristionchus entomophagus</name>
    <dbReference type="NCBI Taxonomy" id="358040"/>
    <lineage>
        <taxon>Eukaryota</taxon>
        <taxon>Metazoa</taxon>
        <taxon>Ecdysozoa</taxon>
        <taxon>Nematoda</taxon>
        <taxon>Chromadorea</taxon>
        <taxon>Rhabditida</taxon>
        <taxon>Rhabditina</taxon>
        <taxon>Diplogasteromorpha</taxon>
        <taxon>Diplogasteroidea</taxon>
        <taxon>Neodiplogasteridae</taxon>
        <taxon>Pristionchus</taxon>
    </lineage>
</organism>
<dbReference type="Pfam" id="PF03571">
    <property type="entry name" value="Peptidase_M49"/>
    <property type="match status" value="1"/>
</dbReference>
<dbReference type="GO" id="GO:0046872">
    <property type="term" value="F:metal ion binding"/>
    <property type="evidence" value="ECO:0007669"/>
    <property type="project" value="UniProtKB-KW"/>
</dbReference>
<sequence>MKVVLEAGQGCLTIQQMDSSGRDDLYINLDKTKIDSVAMSAVMEFLKKLQGYKSTADVNGATALFDKYSVDSTDLKWLKMYQADPGSNFR</sequence>
<evidence type="ECO:0000256" key="2">
    <source>
        <dbReference type="ARBA" id="ARBA00022801"/>
    </source>
</evidence>
<dbReference type="AlphaFoldDB" id="A0AAV5SIR3"/>
<evidence type="ECO:0000256" key="1">
    <source>
        <dbReference type="ARBA" id="ARBA00022723"/>
    </source>
</evidence>
<dbReference type="Proteomes" id="UP001432027">
    <property type="component" value="Unassembled WGS sequence"/>
</dbReference>
<dbReference type="GO" id="GO:0016787">
    <property type="term" value="F:hydrolase activity"/>
    <property type="evidence" value="ECO:0007669"/>
    <property type="project" value="UniProtKB-KW"/>
</dbReference>
<comment type="caution">
    <text evidence="3">The sequence shown here is derived from an EMBL/GenBank/DDBJ whole genome shotgun (WGS) entry which is preliminary data.</text>
</comment>